<reference evidence="2" key="1">
    <citation type="submission" date="2023-05" db="EMBL/GenBank/DDBJ databases">
        <title>Nepenthes gracilis genome sequencing.</title>
        <authorList>
            <person name="Fukushima K."/>
        </authorList>
    </citation>
    <scope>NUCLEOTIDE SEQUENCE</scope>
    <source>
        <strain evidence="2">SING2019-196</strain>
    </source>
</reference>
<dbReference type="EMBL" id="BSYO01000002">
    <property type="protein sequence ID" value="GMH01280.1"/>
    <property type="molecule type" value="Genomic_DNA"/>
</dbReference>
<feature type="compositionally biased region" description="Basic and acidic residues" evidence="1">
    <location>
        <begin position="136"/>
        <end position="151"/>
    </location>
</feature>
<sequence length="303" mass="34449">MQQAAPSLSQSLSFNGSSPSRLAEIAARVVDEFKEEEYDDVFYSTTDTYTTVDETPGQQQSEEKDKGGERNDVVEEEINGDEEDKSEFEFVVLGRDEGSSLISADEIFYDGQIRPIFPIFNTDLVYGTADWNPEPQNDRGRESRPPNKETIRLPLKKLLIEERETATSSSSSEADDLENVPPGTYCVWTPKLHEMRKKSNSTGYSKRWKFRDLLHRSSSDGKDTFVFLTPKHHQISNATADKRPADRKSSAGEERARKAHQAHQLENRAMRSSDRRKSYLPYRQDLVGFFANAHGLSRAVQPF</sequence>
<feature type="compositionally biased region" description="Basic and acidic residues" evidence="1">
    <location>
        <begin position="263"/>
        <end position="276"/>
    </location>
</feature>
<feature type="region of interest" description="Disordered" evidence="1">
    <location>
        <begin position="131"/>
        <end position="151"/>
    </location>
</feature>
<feature type="compositionally biased region" description="Basic and acidic residues" evidence="1">
    <location>
        <begin position="61"/>
        <end position="71"/>
    </location>
</feature>
<dbReference type="Proteomes" id="UP001279734">
    <property type="component" value="Unassembled WGS sequence"/>
</dbReference>
<evidence type="ECO:0000256" key="1">
    <source>
        <dbReference type="SAM" id="MobiDB-lite"/>
    </source>
</evidence>
<dbReference type="InterPro" id="IPR012442">
    <property type="entry name" value="DUF1645_plant"/>
</dbReference>
<comment type="caution">
    <text evidence="2">The sequence shown here is derived from an EMBL/GenBank/DDBJ whole genome shotgun (WGS) entry which is preliminary data.</text>
</comment>
<proteinExistence type="predicted"/>
<dbReference type="AlphaFoldDB" id="A0AAD3RYX3"/>
<feature type="compositionally biased region" description="Basic and acidic residues" evidence="1">
    <location>
        <begin position="240"/>
        <end position="256"/>
    </location>
</feature>
<organism evidence="2 3">
    <name type="scientific">Nepenthes gracilis</name>
    <name type="common">Slender pitcher plant</name>
    <dbReference type="NCBI Taxonomy" id="150966"/>
    <lineage>
        <taxon>Eukaryota</taxon>
        <taxon>Viridiplantae</taxon>
        <taxon>Streptophyta</taxon>
        <taxon>Embryophyta</taxon>
        <taxon>Tracheophyta</taxon>
        <taxon>Spermatophyta</taxon>
        <taxon>Magnoliopsida</taxon>
        <taxon>eudicotyledons</taxon>
        <taxon>Gunneridae</taxon>
        <taxon>Pentapetalae</taxon>
        <taxon>Caryophyllales</taxon>
        <taxon>Nepenthaceae</taxon>
        <taxon>Nepenthes</taxon>
    </lineage>
</organism>
<dbReference type="PANTHER" id="PTHR33095">
    <property type="entry name" value="OS07G0619500 PROTEIN"/>
    <property type="match status" value="1"/>
</dbReference>
<evidence type="ECO:0000313" key="2">
    <source>
        <dbReference type="EMBL" id="GMH01280.1"/>
    </source>
</evidence>
<dbReference type="PANTHER" id="PTHR33095:SF127">
    <property type="entry name" value="OS05G0578100 PROTEIN"/>
    <property type="match status" value="1"/>
</dbReference>
<feature type="region of interest" description="Disordered" evidence="1">
    <location>
        <begin position="235"/>
        <end position="276"/>
    </location>
</feature>
<feature type="region of interest" description="Disordered" evidence="1">
    <location>
        <begin position="41"/>
        <end position="71"/>
    </location>
</feature>
<protein>
    <submittedName>
        <fullName evidence="2">Uncharacterized protein</fullName>
    </submittedName>
</protein>
<feature type="compositionally biased region" description="Low complexity" evidence="1">
    <location>
        <begin position="41"/>
        <end position="55"/>
    </location>
</feature>
<keyword evidence="3" id="KW-1185">Reference proteome</keyword>
<dbReference type="Pfam" id="PF07816">
    <property type="entry name" value="DUF1645"/>
    <property type="match status" value="1"/>
</dbReference>
<gene>
    <name evidence="2" type="ORF">Nepgr_003119</name>
</gene>
<evidence type="ECO:0000313" key="3">
    <source>
        <dbReference type="Proteomes" id="UP001279734"/>
    </source>
</evidence>
<accession>A0AAD3RYX3</accession>
<name>A0AAD3RYX3_NEPGR</name>